<dbReference type="InterPro" id="IPR007110">
    <property type="entry name" value="Ig-like_dom"/>
</dbReference>
<dbReference type="PROSITE" id="PS50835">
    <property type="entry name" value="IG_LIKE"/>
    <property type="match status" value="1"/>
</dbReference>
<dbReference type="InterPro" id="IPR003597">
    <property type="entry name" value="Ig_C1-set"/>
</dbReference>
<accession>A0AAD8FRZ1</accession>
<dbReference type="PROSITE" id="PS00290">
    <property type="entry name" value="IG_MHC"/>
    <property type="match status" value="1"/>
</dbReference>
<dbReference type="AlphaFoldDB" id="A0AAD8FRZ1"/>
<keyword evidence="2" id="KW-0472">Membrane</keyword>
<keyword evidence="2" id="KW-1133">Transmembrane helix</keyword>
<dbReference type="InterPro" id="IPR003006">
    <property type="entry name" value="Ig/MHC_CS"/>
</dbReference>
<reference evidence="4" key="1">
    <citation type="submission" date="2022-02" db="EMBL/GenBank/DDBJ databases">
        <title>Atlantic sturgeon de novo genome assembly.</title>
        <authorList>
            <person name="Stock M."/>
            <person name="Klopp C."/>
            <person name="Guiguen Y."/>
            <person name="Cabau C."/>
            <person name="Parinello H."/>
            <person name="Santidrian Yebra-Pimentel E."/>
            <person name="Kuhl H."/>
            <person name="Dirks R.P."/>
            <person name="Guessner J."/>
            <person name="Wuertz S."/>
            <person name="Du K."/>
            <person name="Schartl M."/>
        </authorList>
    </citation>
    <scope>NUCLEOTIDE SEQUENCE</scope>
    <source>
        <strain evidence="4">STURGEONOMICS-FGT-2020</strain>
        <tissue evidence="4">Whole blood</tissue>
    </source>
</reference>
<keyword evidence="2" id="KW-0812">Transmembrane</keyword>
<dbReference type="Pfam" id="PF07654">
    <property type="entry name" value="C1-set"/>
    <property type="match status" value="1"/>
</dbReference>
<sequence>MSGFYPLDVGVQWLWRPAGGAGVRYLPEAQLSGHTQNPDGTYSQTSFLRVTPESGDHQGQYSCIATHLGASYRKTVTLNIAGASGPSIEDAIGLFVVAFLLYGLLKLGSWLFCVKACPAVEIDKVSVFI</sequence>
<proteinExistence type="predicted"/>
<dbReference type="SUPFAM" id="SSF48726">
    <property type="entry name" value="Immunoglobulin"/>
    <property type="match status" value="1"/>
</dbReference>
<evidence type="ECO:0000256" key="1">
    <source>
        <dbReference type="ARBA" id="ARBA00023319"/>
    </source>
</evidence>
<evidence type="ECO:0000259" key="3">
    <source>
        <dbReference type="PROSITE" id="PS50835"/>
    </source>
</evidence>
<name>A0AAD8FRZ1_ACIOX</name>
<dbReference type="InterPro" id="IPR050380">
    <property type="entry name" value="Immune_Resp_Modulators"/>
</dbReference>
<feature type="transmembrane region" description="Helical" evidence="2">
    <location>
        <begin position="91"/>
        <end position="112"/>
    </location>
</feature>
<keyword evidence="1" id="KW-0393">Immunoglobulin domain</keyword>
<dbReference type="Gene3D" id="2.60.40.10">
    <property type="entry name" value="Immunoglobulins"/>
    <property type="match status" value="1"/>
</dbReference>
<organism evidence="4 5">
    <name type="scientific">Acipenser oxyrinchus oxyrinchus</name>
    <dbReference type="NCBI Taxonomy" id="40147"/>
    <lineage>
        <taxon>Eukaryota</taxon>
        <taxon>Metazoa</taxon>
        <taxon>Chordata</taxon>
        <taxon>Craniata</taxon>
        <taxon>Vertebrata</taxon>
        <taxon>Euteleostomi</taxon>
        <taxon>Actinopterygii</taxon>
        <taxon>Chondrostei</taxon>
        <taxon>Acipenseriformes</taxon>
        <taxon>Acipenseridae</taxon>
        <taxon>Acipenser</taxon>
    </lineage>
</organism>
<evidence type="ECO:0000313" key="5">
    <source>
        <dbReference type="Proteomes" id="UP001230051"/>
    </source>
</evidence>
<dbReference type="Proteomes" id="UP001230051">
    <property type="component" value="Unassembled WGS sequence"/>
</dbReference>
<dbReference type="EMBL" id="JAGXEW010000032">
    <property type="protein sequence ID" value="KAK1155070.1"/>
    <property type="molecule type" value="Genomic_DNA"/>
</dbReference>
<dbReference type="InterPro" id="IPR036179">
    <property type="entry name" value="Ig-like_dom_sf"/>
</dbReference>
<protein>
    <submittedName>
        <fullName evidence="4">Tapasin-like isoform X1</fullName>
    </submittedName>
</protein>
<dbReference type="InterPro" id="IPR013783">
    <property type="entry name" value="Ig-like_fold"/>
</dbReference>
<gene>
    <name evidence="4" type="primary">TAPBP</name>
    <name evidence="4" type="ORF">AOXY_G27423</name>
</gene>
<evidence type="ECO:0000313" key="4">
    <source>
        <dbReference type="EMBL" id="KAK1155070.1"/>
    </source>
</evidence>
<comment type="caution">
    <text evidence="4">The sequence shown here is derived from an EMBL/GenBank/DDBJ whole genome shotgun (WGS) entry which is preliminary data.</text>
</comment>
<feature type="domain" description="Ig-like" evidence="3">
    <location>
        <begin position="1"/>
        <end position="77"/>
    </location>
</feature>
<dbReference type="PANTHER" id="PTHR23411">
    <property type="entry name" value="TAPASIN"/>
    <property type="match status" value="1"/>
</dbReference>
<keyword evidence="5" id="KW-1185">Reference proteome</keyword>
<evidence type="ECO:0000256" key="2">
    <source>
        <dbReference type="SAM" id="Phobius"/>
    </source>
</evidence>